<dbReference type="Ensembl" id="ENSCSAVT00000019905.1">
    <property type="protein sequence ID" value="ENSCSAVP00000019693.1"/>
    <property type="gene ID" value="ENSCSAVG00000011546.1"/>
</dbReference>
<evidence type="ECO:0000313" key="1">
    <source>
        <dbReference type="Ensembl" id="ENSCSAVP00000019693.1"/>
    </source>
</evidence>
<reference evidence="2" key="1">
    <citation type="submission" date="2003-08" db="EMBL/GenBank/DDBJ databases">
        <authorList>
            <person name="Birren B."/>
            <person name="Nusbaum C."/>
            <person name="Abebe A."/>
            <person name="Abouelleil A."/>
            <person name="Adekoya E."/>
            <person name="Ait-zahra M."/>
            <person name="Allen N."/>
            <person name="Allen T."/>
            <person name="An P."/>
            <person name="Anderson M."/>
            <person name="Anderson S."/>
            <person name="Arachchi H."/>
            <person name="Armbruster J."/>
            <person name="Bachantsang P."/>
            <person name="Baldwin J."/>
            <person name="Barry A."/>
            <person name="Bayul T."/>
            <person name="Blitshsteyn B."/>
            <person name="Bloom T."/>
            <person name="Blye J."/>
            <person name="Boguslavskiy L."/>
            <person name="Borowsky M."/>
            <person name="Boukhgalter B."/>
            <person name="Brunache A."/>
            <person name="Butler J."/>
            <person name="Calixte N."/>
            <person name="Calvo S."/>
            <person name="Camarata J."/>
            <person name="Campo K."/>
            <person name="Chang J."/>
            <person name="Cheshatsang Y."/>
            <person name="Citroen M."/>
            <person name="Collymore A."/>
            <person name="Considine T."/>
            <person name="Cook A."/>
            <person name="Cooke P."/>
            <person name="Corum B."/>
            <person name="Cuomo C."/>
            <person name="David R."/>
            <person name="Dawoe T."/>
            <person name="Degray S."/>
            <person name="Dodge S."/>
            <person name="Dooley K."/>
            <person name="Dorje P."/>
            <person name="Dorjee K."/>
            <person name="Dorris L."/>
            <person name="Duffey N."/>
            <person name="Dupes A."/>
            <person name="Elkins T."/>
            <person name="Engels R."/>
            <person name="Erickson J."/>
            <person name="Farina A."/>
            <person name="Faro S."/>
            <person name="Ferreira P."/>
            <person name="Fischer H."/>
            <person name="Fitzgerald M."/>
            <person name="Foley K."/>
            <person name="Gage D."/>
            <person name="Galagan J."/>
            <person name="Gearin G."/>
            <person name="Gnerre S."/>
            <person name="Gnirke A."/>
            <person name="Goyette A."/>
            <person name="Graham J."/>
            <person name="Grandbois E."/>
            <person name="Gyaltsen K."/>
            <person name="Hafez N."/>
            <person name="Hagopian D."/>
            <person name="Hagos B."/>
            <person name="Hall J."/>
            <person name="Hatcher B."/>
            <person name="Heller A."/>
            <person name="Higgins H."/>
            <person name="Honan T."/>
            <person name="Horn A."/>
            <person name="Houde N."/>
            <person name="Hughes L."/>
            <person name="Hulme W."/>
            <person name="Husby E."/>
            <person name="Iliev I."/>
            <person name="Jaffe D."/>
            <person name="Jones C."/>
            <person name="Kamal M."/>
            <person name="Kamat A."/>
            <person name="Kamvysselis M."/>
            <person name="Karlsson E."/>
            <person name="Kells C."/>
            <person name="Kieu A."/>
            <person name="Kisner P."/>
            <person name="Kodira C."/>
            <person name="Kulbokas E."/>
            <person name="Labutti K."/>
            <person name="Lama D."/>
            <person name="Landers T."/>
            <person name="Leger J."/>
            <person name="Levine S."/>
            <person name="Lewis D."/>
            <person name="Lewis T."/>
            <person name="Lindblad-toh K."/>
            <person name="Liu X."/>
            <person name="Lokyitsang T."/>
            <person name="Lokyitsang Y."/>
            <person name="Lucien O."/>
            <person name="Lui A."/>
            <person name="Ma L.J."/>
            <person name="Mabbitt R."/>
            <person name="Macdonald J."/>
            <person name="Maclean C."/>
            <person name="Major J."/>
            <person name="Manning J."/>
            <person name="Marabella R."/>
            <person name="Maru K."/>
            <person name="Matthews C."/>
            <person name="Mauceli E."/>
            <person name="Mccarthy M."/>
            <person name="Mcdonough S."/>
            <person name="Mcghee T."/>
            <person name="Meldrim J."/>
            <person name="Meneus L."/>
            <person name="Mesirov J."/>
            <person name="Mihalev A."/>
            <person name="Mihova T."/>
            <person name="Mikkelsen T."/>
            <person name="Mlenga V."/>
            <person name="Moru K."/>
            <person name="Mozes J."/>
            <person name="Mulrain L."/>
            <person name="Munson G."/>
            <person name="Naylor J."/>
            <person name="Newes C."/>
            <person name="Nguyen C."/>
            <person name="Nguyen N."/>
            <person name="Nguyen T."/>
            <person name="Nicol R."/>
            <person name="Nielsen C."/>
            <person name="Nizzari M."/>
            <person name="Norbu C."/>
            <person name="Norbu N."/>
            <person name="O'donnell P."/>
            <person name="Okoawo O."/>
            <person name="O'leary S."/>
            <person name="Omotosho B."/>
            <person name="O'neill K."/>
            <person name="Osman S."/>
            <person name="Parker S."/>
            <person name="Perrin D."/>
            <person name="Phunkhang P."/>
            <person name="Piqani B."/>
            <person name="Purcell S."/>
            <person name="Rachupka T."/>
            <person name="Ramasamy U."/>
            <person name="Rameau R."/>
            <person name="Ray V."/>
            <person name="Raymond C."/>
            <person name="Retta R."/>
            <person name="Richardson S."/>
            <person name="Rise C."/>
            <person name="Rodriguez J."/>
            <person name="Rogers J."/>
            <person name="Rogov P."/>
            <person name="Rutman M."/>
            <person name="Schupbach R."/>
            <person name="Seaman C."/>
            <person name="Settipalli S."/>
            <person name="Sharpe T."/>
            <person name="Sheridan J."/>
            <person name="Sherpa N."/>
            <person name="Shi J."/>
            <person name="Smirnov S."/>
            <person name="Smith C."/>
            <person name="Sougnez C."/>
            <person name="Spencer B."/>
            <person name="Stalker J."/>
            <person name="Stange-thomann N."/>
            <person name="Stavropoulos S."/>
            <person name="Stetson K."/>
            <person name="Stone C."/>
            <person name="Stone S."/>
            <person name="Stubbs M."/>
            <person name="Talamas J."/>
            <person name="Tchuinga P."/>
            <person name="Tenzing P."/>
            <person name="Tesfaye S."/>
            <person name="Theodore J."/>
            <person name="Thoulutsang Y."/>
            <person name="Topham K."/>
            <person name="Towey S."/>
            <person name="Tsamla T."/>
            <person name="Tsomo N."/>
            <person name="Vallee D."/>
            <person name="Vassiliev H."/>
            <person name="Venkataraman V."/>
            <person name="Vinson J."/>
            <person name="Vo A."/>
            <person name="Wade C."/>
            <person name="Wang S."/>
            <person name="Wangchuk T."/>
            <person name="Wangdi T."/>
            <person name="Whittaker C."/>
            <person name="Wilkinson J."/>
            <person name="Wu Y."/>
            <person name="Wyman D."/>
            <person name="Yadav S."/>
            <person name="Yang S."/>
            <person name="Yang X."/>
            <person name="Yeager S."/>
            <person name="Yee E."/>
            <person name="Young G."/>
            <person name="Zainoun J."/>
            <person name="Zembeck L."/>
            <person name="Zimmer A."/>
            <person name="Zody M."/>
            <person name="Lander E."/>
        </authorList>
    </citation>
    <scope>NUCLEOTIDE SEQUENCE [LARGE SCALE GENOMIC DNA]</scope>
</reference>
<protein>
    <submittedName>
        <fullName evidence="1">Uncharacterized protein</fullName>
    </submittedName>
</protein>
<accession>H2ZQ27</accession>
<proteinExistence type="predicted"/>
<name>H2ZQ27_CIOSA</name>
<dbReference type="Proteomes" id="UP000007875">
    <property type="component" value="Unassembled WGS sequence"/>
</dbReference>
<keyword evidence="2" id="KW-1185">Reference proteome</keyword>
<dbReference type="InterPro" id="IPR045860">
    <property type="entry name" value="Snake_toxin-like_sf"/>
</dbReference>
<sequence>MFGRILTNETILPNWLTAALLRWKAKKETRDFSRVHTSAGIEYTGQIRDSAVDTIAPNQITDFTAVQNDIRNKTSGIKIRFTAPGDDEDIGTAESYNICYTFDGPTELLTNFEESYCVSNFSVPKTAGTIEEFIIPPPNFENRTGAIRVAIAIKAMDDALQVSRVSNIVSFNYFTGYPKHRPKQDQSIQSPSLRDGLMQDQLMQDQLVQSQHMNNISNTNASAALKCLTCYKARSHAECQRIGTVQLCMSNEQQCAIDIRTVNWRRKMITKYCKQASACINERQSNPTDCKIFGPNRFCRCCCGTSLCNVDESSCAGNV</sequence>
<dbReference type="InParanoid" id="H2ZQ27"/>
<dbReference type="GeneTree" id="ENSGT00940000165580"/>
<dbReference type="CDD" id="cd23539">
    <property type="entry name" value="TFP_LU_ECD_CinHb4_like"/>
    <property type="match status" value="1"/>
</dbReference>
<evidence type="ECO:0000313" key="2">
    <source>
        <dbReference type="Proteomes" id="UP000007875"/>
    </source>
</evidence>
<reference evidence="1" key="2">
    <citation type="submission" date="2025-08" db="UniProtKB">
        <authorList>
            <consortium name="Ensembl"/>
        </authorList>
    </citation>
    <scope>IDENTIFICATION</scope>
</reference>
<dbReference type="HOGENOM" id="CLU_871410_0_0_1"/>
<dbReference type="SUPFAM" id="SSF57302">
    <property type="entry name" value="Snake toxin-like"/>
    <property type="match status" value="1"/>
</dbReference>
<reference evidence="1" key="3">
    <citation type="submission" date="2025-09" db="UniProtKB">
        <authorList>
            <consortium name="Ensembl"/>
        </authorList>
    </citation>
    <scope>IDENTIFICATION</scope>
</reference>
<dbReference type="AlphaFoldDB" id="H2ZQ27"/>
<organism evidence="1 2">
    <name type="scientific">Ciona savignyi</name>
    <name type="common">Pacific transparent sea squirt</name>
    <dbReference type="NCBI Taxonomy" id="51511"/>
    <lineage>
        <taxon>Eukaryota</taxon>
        <taxon>Metazoa</taxon>
        <taxon>Chordata</taxon>
        <taxon>Tunicata</taxon>
        <taxon>Ascidiacea</taxon>
        <taxon>Phlebobranchia</taxon>
        <taxon>Cionidae</taxon>
        <taxon>Ciona</taxon>
    </lineage>
</organism>